<dbReference type="RefSeq" id="WP_095073740.1">
    <property type="nucleotide sequence ID" value="NZ_LT899436.1"/>
</dbReference>
<protein>
    <submittedName>
        <fullName evidence="1">Putative TRNA modification GTPase</fullName>
    </submittedName>
</protein>
<dbReference type="KEGG" id="tje:TJEJU_3229"/>
<accession>A0A238UEP5</accession>
<keyword evidence="2" id="KW-1185">Reference proteome</keyword>
<gene>
    <name evidence="1" type="ORF">TJEJU_3229</name>
</gene>
<sequence length="411" mass="47806">MTRKIALVFILVVNTLFAQISFEKGYFINNTGERIDCLIKNLDWQNNPTEILYKNNENSPEKKLSIHQVQEFSILNSSKFIRAEVAIDRSSDVLHLLTRERNPNFTNELIFLKVLEEGKANLYYYSDNNLTRFFFSKPNKKITQLVYKRYLANVSEIKTNNYYKQQILKNLDSDKISNSKIKWLKYNLKSLKGIFSLYNESTNELNTNQIKNDSKSFSDFFNLNVRPRINNSSLSIANSSIFQGFRSAIFESKTNFGLGIEAELLLPFNKNKWSVIIEANYFEYESLGQKFVNPVSLANEQGKITYKSLEIPVGIRHYMFLNEKLSLFVNLQVVFNNTFDSSSIEFISENDRPTINPLSISFTNNYAIGAGLKHKRFILEFRHYTNKKLKNLTNWDSEFSTNSIILGYALF</sequence>
<proteinExistence type="predicted"/>
<name>A0A238UEP5_9FLAO</name>
<evidence type="ECO:0000313" key="2">
    <source>
        <dbReference type="Proteomes" id="UP000215214"/>
    </source>
</evidence>
<dbReference type="OrthoDB" id="921445at2"/>
<dbReference type="EMBL" id="LT899436">
    <property type="protein sequence ID" value="SNR16880.1"/>
    <property type="molecule type" value="Genomic_DNA"/>
</dbReference>
<dbReference type="Proteomes" id="UP000215214">
    <property type="component" value="Chromosome TJEJU"/>
</dbReference>
<organism evidence="1 2">
    <name type="scientific">Tenacibaculum jejuense</name>
    <dbReference type="NCBI Taxonomy" id="584609"/>
    <lineage>
        <taxon>Bacteria</taxon>
        <taxon>Pseudomonadati</taxon>
        <taxon>Bacteroidota</taxon>
        <taxon>Flavobacteriia</taxon>
        <taxon>Flavobacteriales</taxon>
        <taxon>Flavobacteriaceae</taxon>
        <taxon>Tenacibaculum</taxon>
    </lineage>
</organism>
<evidence type="ECO:0000313" key="1">
    <source>
        <dbReference type="EMBL" id="SNR16880.1"/>
    </source>
</evidence>
<dbReference type="AlphaFoldDB" id="A0A238UEP5"/>
<reference evidence="1 2" key="1">
    <citation type="submission" date="2017-07" db="EMBL/GenBank/DDBJ databases">
        <authorList>
            <person name="Sun Z.S."/>
            <person name="Albrecht U."/>
            <person name="Echele G."/>
            <person name="Lee C.C."/>
        </authorList>
    </citation>
    <scope>NUCLEOTIDE SEQUENCE [LARGE SCALE GENOMIC DNA]</scope>
    <source>
        <strain evidence="2">type strain: KCTC 22618</strain>
    </source>
</reference>